<evidence type="ECO:0000313" key="1">
    <source>
        <dbReference type="EMBL" id="GBN93815.1"/>
    </source>
</evidence>
<keyword evidence="2" id="KW-1185">Reference proteome</keyword>
<dbReference type="AlphaFoldDB" id="A0A4Y2T3V7"/>
<dbReference type="Proteomes" id="UP000499080">
    <property type="component" value="Unassembled WGS sequence"/>
</dbReference>
<organism evidence="1 2">
    <name type="scientific">Araneus ventricosus</name>
    <name type="common">Orbweaver spider</name>
    <name type="synonym">Epeira ventricosa</name>
    <dbReference type="NCBI Taxonomy" id="182803"/>
    <lineage>
        <taxon>Eukaryota</taxon>
        <taxon>Metazoa</taxon>
        <taxon>Ecdysozoa</taxon>
        <taxon>Arthropoda</taxon>
        <taxon>Chelicerata</taxon>
        <taxon>Arachnida</taxon>
        <taxon>Araneae</taxon>
        <taxon>Araneomorphae</taxon>
        <taxon>Entelegynae</taxon>
        <taxon>Araneoidea</taxon>
        <taxon>Araneidae</taxon>
        <taxon>Araneus</taxon>
    </lineage>
</organism>
<protein>
    <submittedName>
        <fullName evidence="1">Uncharacterized protein</fullName>
    </submittedName>
</protein>
<proteinExistence type="predicted"/>
<gene>
    <name evidence="1" type="ORF">AVEN_241096_1</name>
</gene>
<evidence type="ECO:0000313" key="2">
    <source>
        <dbReference type="Proteomes" id="UP000499080"/>
    </source>
</evidence>
<sequence length="109" mass="12624">MAASVFSTNWIGYLCSVHAWVFGLRYCVSSVIWANYLLEKEEYQLIFNSDYPSWCLHPLAVRRIVTPAPFYFLGSNHTKGSIVTFKTLDLEILMNVLLLDILESKKMHF</sequence>
<accession>A0A4Y2T3V7</accession>
<name>A0A4Y2T3V7_ARAVE</name>
<comment type="caution">
    <text evidence="1">The sequence shown here is derived from an EMBL/GenBank/DDBJ whole genome shotgun (WGS) entry which is preliminary data.</text>
</comment>
<dbReference type="EMBL" id="BGPR01025151">
    <property type="protein sequence ID" value="GBN93815.1"/>
    <property type="molecule type" value="Genomic_DNA"/>
</dbReference>
<reference evidence="1 2" key="1">
    <citation type="journal article" date="2019" name="Sci. Rep.">
        <title>Orb-weaving spider Araneus ventricosus genome elucidates the spidroin gene catalogue.</title>
        <authorList>
            <person name="Kono N."/>
            <person name="Nakamura H."/>
            <person name="Ohtoshi R."/>
            <person name="Moran D.A.P."/>
            <person name="Shinohara A."/>
            <person name="Yoshida Y."/>
            <person name="Fujiwara M."/>
            <person name="Mori M."/>
            <person name="Tomita M."/>
            <person name="Arakawa K."/>
        </authorList>
    </citation>
    <scope>NUCLEOTIDE SEQUENCE [LARGE SCALE GENOMIC DNA]</scope>
</reference>